<evidence type="ECO:0000313" key="2">
    <source>
        <dbReference type="Proteomes" id="UP000005445"/>
    </source>
</evidence>
<keyword evidence="2" id="KW-1185">Reference proteome</keyword>
<dbReference type="Proteomes" id="UP000005445">
    <property type="component" value="Segment"/>
</dbReference>
<dbReference type="GeneID" id="11536668"/>
<proteinExistence type="predicted"/>
<sequence>MAMVNNIKRNLKTKSNAFDAQEELRQSLNLGFSELMLQFANRVQNGDIKIDNVADAVRVMGVFKELNGIDEVMAGQGASGMLPELNMRQEKVMDDLATSGVVVKEENDNGDETLDISNITDDDVAQMLQNMDIAQNSENEEQS</sequence>
<reference evidence="1 2" key="1">
    <citation type="submission" date="2013-01" db="EMBL/GenBank/DDBJ databases">
        <title>Large myovirus of Bacillus.</title>
        <authorList>
            <person name="Klumpp J."/>
            <person name="Beyer W."/>
            <person name="Loessner M.J."/>
        </authorList>
    </citation>
    <scope>NUCLEOTIDE SEQUENCE [LARGE SCALE GENOMIC DNA]</scope>
</reference>
<dbReference type="RefSeq" id="YP_004957020.1">
    <property type="nucleotide sequence ID" value="NC_016563.1"/>
</dbReference>
<dbReference type="OrthoDB" id="16213at10239"/>
<protein>
    <submittedName>
        <fullName evidence="1">Gp5</fullName>
    </submittedName>
</protein>
<name>G9B1A6_9CAUD</name>
<accession>G9B1A6</accession>
<dbReference type="KEGG" id="vg:11536668"/>
<evidence type="ECO:0000313" key="1">
    <source>
        <dbReference type="EMBL" id="ADH03151.1"/>
    </source>
</evidence>
<dbReference type="EMBL" id="HM144387">
    <property type="protein sequence ID" value="ADH03151.1"/>
    <property type="molecule type" value="Genomic_DNA"/>
</dbReference>
<organism evidence="1 2">
    <name type="scientific">Bacillus phage W.Ph</name>
    <dbReference type="NCBI Taxonomy" id="764595"/>
    <lineage>
        <taxon>Viruses</taxon>
        <taxon>Duplodnaviria</taxon>
        <taxon>Heunggongvirae</taxon>
        <taxon>Uroviricota</taxon>
        <taxon>Caudoviricetes</taxon>
        <taxon>Herelleviridae</taxon>
        <taxon>Bastillevirinae</taxon>
        <taxon>Wphvirus</taxon>
        <taxon>Wphvirus WPh</taxon>
    </lineage>
</organism>